<dbReference type="PROSITE" id="PS50217">
    <property type="entry name" value="BZIP"/>
    <property type="match status" value="1"/>
</dbReference>
<evidence type="ECO:0000256" key="3">
    <source>
        <dbReference type="ARBA" id="ARBA00023125"/>
    </source>
</evidence>
<evidence type="ECO:0000313" key="8">
    <source>
        <dbReference type="Proteomes" id="UP000504612"/>
    </source>
</evidence>
<evidence type="ECO:0000313" key="9">
    <source>
        <dbReference type="RefSeq" id="XP_026537741.1"/>
    </source>
</evidence>
<dbReference type="Proteomes" id="UP000504612">
    <property type="component" value="Unplaced"/>
</dbReference>
<proteinExistence type="inferred from homology"/>
<evidence type="ECO:0000256" key="6">
    <source>
        <dbReference type="SAM" id="MobiDB-lite"/>
    </source>
</evidence>
<evidence type="ECO:0000256" key="1">
    <source>
        <dbReference type="ARBA" id="ARBA00006079"/>
    </source>
</evidence>
<dbReference type="GO" id="GO:0003677">
    <property type="term" value="F:DNA binding"/>
    <property type="evidence" value="ECO:0007669"/>
    <property type="project" value="UniProtKB-KW"/>
</dbReference>
<dbReference type="Pfam" id="PF07716">
    <property type="entry name" value="bZIP_2"/>
    <property type="match status" value="1"/>
</dbReference>
<keyword evidence="3" id="KW-0238">DNA-binding</keyword>
<evidence type="ECO:0000256" key="2">
    <source>
        <dbReference type="ARBA" id="ARBA00023015"/>
    </source>
</evidence>
<dbReference type="GO" id="GO:0007623">
    <property type="term" value="P:circadian rhythm"/>
    <property type="evidence" value="ECO:0007669"/>
    <property type="project" value="TreeGrafter"/>
</dbReference>
<dbReference type="KEGG" id="nss:113421539"/>
<dbReference type="AlphaFoldDB" id="A0A6J1V398"/>
<feature type="domain" description="BZIP" evidence="7">
    <location>
        <begin position="160"/>
        <end position="210"/>
    </location>
</feature>
<dbReference type="PANTHER" id="PTHR15284:SF6">
    <property type="entry name" value="HYPOTHETICAL LOC799271-RELATED"/>
    <property type="match status" value="1"/>
</dbReference>
<dbReference type="InterPro" id="IPR047229">
    <property type="entry name" value="NFIL3-like"/>
</dbReference>
<dbReference type="InterPro" id="IPR047106">
    <property type="entry name" value="NFIL3-like_bZIP"/>
</dbReference>
<dbReference type="GO" id="GO:0005634">
    <property type="term" value="C:nucleus"/>
    <property type="evidence" value="ECO:0007669"/>
    <property type="project" value="TreeGrafter"/>
</dbReference>
<evidence type="ECO:0000259" key="7">
    <source>
        <dbReference type="PROSITE" id="PS50217"/>
    </source>
</evidence>
<dbReference type="PROSITE" id="PS00036">
    <property type="entry name" value="BZIP_BASIC"/>
    <property type="match status" value="1"/>
</dbReference>
<gene>
    <name evidence="9" type="primary">LOC113421539</name>
</gene>
<dbReference type="RefSeq" id="XP_026537741.1">
    <property type="nucleotide sequence ID" value="XM_026681956.1"/>
</dbReference>
<dbReference type="CDD" id="cd14694">
    <property type="entry name" value="bZIP_NFIL3"/>
    <property type="match status" value="1"/>
</dbReference>
<dbReference type="FunFam" id="1.20.5.170:FF:000025">
    <property type="entry name" value="nuclear factor interleukin-3-regulated protein-like"/>
    <property type="match status" value="1"/>
</dbReference>
<feature type="region of interest" description="Disordered" evidence="6">
    <location>
        <begin position="259"/>
        <end position="281"/>
    </location>
</feature>
<sequence length="430" mass="46954">MADANCRCGPCCPDCEADVLQPSEVTPPGRKGDAGLAADAFGWASLRGQSRLIEPKVSWFLFAYKFLWGFGEMDLPLEEPPTQPPSEPLSAPPNSMPVGELQSAMSCFAEETVSFLSVNSLVSQSLLRAASSLGAQQKEQGVPSAMARRKREFTPDDKKDDGYWDKRKKNNEAAKRSREKRRVSDLALEGRVLALLEENARLKAELLALKFRFGLIRDPVEAPQPALTLASELHRSAALSQHFPVAPELPRYPCTFHPEPATSSEDSGFSTPGSSNLGSPVFFEERDRSEEGIMYERHCLVPDASADGADLGRVVRYDSGESIKGLPHKLRFKMAVGSEEIAGEQSAHCPPSPPGGTWRGLVTRKDQLSTGCSAGPLAVESNGETEIPRAPQEPEYQVENRSLQCQLASLSAEVAQLKKLFSEQILIKMN</sequence>
<evidence type="ECO:0000256" key="5">
    <source>
        <dbReference type="ARBA" id="ARBA00023242"/>
    </source>
</evidence>
<evidence type="ECO:0000256" key="4">
    <source>
        <dbReference type="ARBA" id="ARBA00023163"/>
    </source>
</evidence>
<dbReference type="InterPro" id="IPR004827">
    <property type="entry name" value="bZIP"/>
</dbReference>
<keyword evidence="2" id="KW-0805">Transcription regulation</keyword>
<keyword evidence="5" id="KW-0539">Nucleus</keyword>
<keyword evidence="8" id="KW-1185">Reference proteome</keyword>
<feature type="compositionally biased region" description="Polar residues" evidence="6">
    <location>
        <begin position="261"/>
        <end position="278"/>
    </location>
</feature>
<accession>A0A6J1V398</accession>
<dbReference type="SMART" id="SM00338">
    <property type="entry name" value="BRLZ"/>
    <property type="match status" value="1"/>
</dbReference>
<dbReference type="PANTHER" id="PTHR15284">
    <property type="entry name" value="NUCLEAR FACTOR INTERLEUKIN-3-REGULATED PROTEIN"/>
    <property type="match status" value="1"/>
</dbReference>
<dbReference type="Gene3D" id="1.20.5.170">
    <property type="match status" value="1"/>
</dbReference>
<organism evidence="8 9">
    <name type="scientific">Notechis scutatus</name>
    <name type="common">mainland tiger snake</name>
    <dbReference type="NCBI Taxonomy" id="8663"/>
    <lineage>
        <taxon>Eukaryota</taxon>
        <taxon>Metazoa</taxon>
        <taxon>Chordata</taxon>
        <taxon>Craniata</taxon>
        <taxon>Vertebrata</taxon>
        <taxon>Euteleostomi</taxon>
        <taxon>Lepidosauria</taxon>
        <taxon>Squamata</taxon>
        <taxon>Bifurcata</taxon>
        <taxon>Unidentata</taxon>
        <taxon>Episquamata</taxon>
        <taxon>Toxicofera</taxon>
        <taxon>Serpentes</taxon>
        <taxon>Colubroidea</taxon>
        <taxon>Elapidae</taxon>
        <taxon>Hydrophiinae</taxon>
        <taxon>Notechis</taxon>
    </lineage>
</organism>
<dbReference type="GeneID" id="113421539"/>
<reference evidence="9" key="1">
    <citation type="submission" date="2025-08" db="UniProtKB">
        <authorList>
            <consortium name="RefSeq"/>
        </authorList>
    </citation>
    <scope>IDENTIFICATION</scope>
</reference>
<feature type="region of interest" description="Disordered" evidence="6">
    <location>
        <begin position="133"/>
        <end position="181"/>
    </location>
</feature>
<dbReference type="InterPro" id="IPR046347">
    <property type="entry name" value="bZIP_sf"/>
</dbReference>
<protein>
    <submittedName>
        <fullName evidence="9">Uncharacterized protein LOC113421539 isoform X1</fullName>
    </submittedName>
</protein>
<keyword evidence="4" id="KW-0804">Transcription</keyword>
<comment type="similarity">
    <text evidence="1">Belongs to the bZIP family. NFIL3 subfamily.</text>
</comment>
<dbReference type="GO" id="GO:0003700">
    <property type="term" value="F:DNA-binding transcription factor activity"/>
    <property type="evidence" value="ECO:0007669"/>
    <property type="project" value="InterPro"/>
</dbReference>
<feature type="compositionally biased region" description="Basic and acidic residues" evidence="6">
    <location>
        <begin position="152"/>
        <end position="176"/>
    </location>
</feature>
<name>A0A6J1V398_9SAUR</name>
<dbReference type="SUPFAM" id="SSF57959">
    <property type="entry name" value="Leucine zipper domain"/>
    <property type="match status" value="1"/>
</dbReference>